<organism evidence="6 7">
    <name type="scientific">Pelagimonas phthalicica</name>
    <dbReference type="NCBI Taxonomy" id="1037362"/>
    <lineage>
        <taxon>Bacteria</taxon>
        <taxon>Pseudomonadati</taxon>
        <taxon>Pseudomonadota</taxon>
        <taxon>Alphaproteobacteria</taxon>
        <taxon>Rhodobacterales</taxon>
        <taxon>Roseobacteraceae</taxon>
        <taxon>Pelagimonas</taxon>
    </lineage>
</organism>
<dbReference type="RefSeq" id="WP_166652774.1">
    <property type="nucleotide sequence ID" value="NZ_FXXP01000002.1"/>
</dbReference>
<dbReference type="EC" id="1.1.1.329" evidence="6"/>
<feature type="domain" description="Enoyl reductase (ER)" evidence="5">
    <location>
        <begin position="8"/>
        <end position="340"/>
    </location>
</feature>
<evidence type="ECO:0000256" key="3">
    <source>
        <dbReference type="ARBA" id="ARBA00023002"/>
    </source>
</evidence>
<gene>
    <name evidence="6" type="primary">neoA</name>
    <name evidence="6" type="ORF">TRP8649_03440</name>
</gene>
<keyword evidence="7" id="KW-1185">Reference proteome</keyword>
<dbReference type="InterPro" id="IPR013154">
    <property type="entry name" value="ADH-like_N"/>
</dbReference>
<accession>A0A238JGN8</accession>
<dbReference type="InterPro" id="IPR050129">
    <property type="entry name" value="Zn_alcohol_dh"/>
</dbReference>
<dbReference type="InterPro" id="IPR002328">
    <property type="entry name" value="ADH_Zn_CS"/>
</dbReference>
<keyword evidence="1 4" id="KW-0479">Metal-binding</keyword>
<dbReference type="Proteomes" id="UP000225972">
    <property type="component" value="Unassembled WGS sequence"/>
</dbReference>
<evidence type="ECO:0000259" key="5">
    <source>
        <dbReference type="SMART" id="SM00829"/>
    </source>
</evidence>
<evidence type="ECO:0000313" key="6">
    <source>
        <dbReference type="EMBL" id="SMX29307.1"/>
    </source>
</evidence>
<evidence type="ECO:0000256" key="4">
    <source>
        <dbReference type="RuleBase" id="RU361277"/>
    </source>
</evidence>
<sequence>MKAIRIHGAGDVRLEEIELADPEPGEVLIRVRATGICGTDVEILDGTMAYFTRGMAQYPVVPGHEWVGEVASLGAAVSGFEVGDHVVGECCVSCGTCDLCKSGNYHRCLSRTETGILNRDGAFAEYMLFPAAFLHKISKQVDLRAAAMVEPTAIAFNGVKAGQVTPRDKLAIYGDGPIGLLLLLVAKEFGAKRIAVIGATPDRLALAAKLGADLVIDAFNQDVAAELSQHFGQPDVSIETTGVPDAASTAIVNTVPGGRVVLQGLFGGRKLNDFDLDQIVINDLSVKGALGSPGIWPDVISLIEQGRIDPLPIATHSIALQDFATGIDLVTSRKGIKVIAVQETANP</sequence>
<dbReference type="PANTHER" id="PTHR43401">
    <property type="entry name" value="L-THREONINE 3-DEHYDROGENASE"/>
    <property type="match status" value="1"/>
</dbReference>
<keyword evidence="2 4" id="KW-0862">Zinc</keyword>
<keyword evidence="3 6" id="KW-0560">Oxidoreductase</keyword>
<dbReference type="PROSITE" id="PS00059">
    <property type="entry name" value="ADH_ZINC"/>
    <property type="match status" value="1"/>
</dbReference>
<evidence type="ECO:0000313" key="7">
    <source>
        <dbReference type="Proteomes" id="UP000225972"/>
    </source>
</evidence>
<dbReference type="InterPro" id="IPR036291">
    <property type="entry name" value="NAD(P)-bd_dom_sf"/>
</dbReference>
<dbReference type="InterPro" id="IPR013149">
    <property type="entry name" value="ADH-like_C"/>
</dbReference>
<dbReference type="SUPFAM" id="SSF50129">
    <property type="entry name" value="GroES-like"/>
    <property type="match status" value="1"/>
</dbReference>
<dbReference type="AlphaFoldDB" id="A0A238JGN8"/>
<comment type="cofactor">
    <cofactor evidence="4">
        <name>Zn(2+)</name>
        <dbReference type="ChEBI" id="CHEBI:29105"/>
    </cofactor>
</comment>
<dbReference type="SUPFAM" id="SSF51735">
    <property type="entry name" value="NAD(P)-binding Rossmann-fold domains"/>
    <property type="match status" value="1"/>
</dbReference>
<dbReference type="InterPro" id="IPR020843">
    <property type="entry name" value="ER"/>
</dbReference>
<dbReference type="GO" id="GO:0016616">
    <property type="term" value="F:oxidoreductase activity, acting on the CH-OH group of donors, NAD or NADP as acceptor"/>
    <property type="evidence" value="ECO:0007669"/>
    <property type="project" value="UniProtKB-ARBA"/>
</dbReference>
<protein>
    <submittedName>
        <fullName evidence="6">2-deoxy-scyllo-inosamine dehydrogenase</fullName>
        <ecNumber evidence="6">1.1.1.329</ecNumber>
    </submittedName>
</protein>
<reference evidence="7" key="1">
    <citation type="submission" date="2017-05" db="EMBL/GenBank/DDBJ databases">
        <authorList>
            <person name="Rodrigo-Torres L."/>
            <person name="Arahal R. D."/>
            <person name="Lucena T."/>
        </authorList>
    </citation>
    <scope>NUCLEOTIDE SEQUENCE [LARGE SCALE GENOMIC DNA]</scope>
    <source>
        <strain evidence="7">CECT 8649</strain>
    </source>
</reference>
<dbReference type="Pfam" id="PF00107">
    <property type="entry name" value="ADH_zinc_N"/>
    <property type="match status" value="1"/>
</dbReference>
<dbReference type="Gene3D" id="3.40.50.720">
    <property type="entry name" value="NAD(P)-binding Rossmann-like Domain"/>
    <property type="match status" value="1"/>
</dbReference>
<dbReference type="EMBL" id="FXXP01000002">
    <property type="protein sequence ID" value="SMX29307.1"/>
    <property type="molecule type" value="Genomic_DNA"/>
</dbReference>
<dbReference type="SMART" id="SM00829">
    <property type="entry name" value="PKS_ER"/>
    <property type="match status" value="1"/>
</dbReference>
<dbReference type="PANTHER" id="PTHR43401:SF2">
    <property type="entry name" value="L-THREONINE 3-DEHYDROGENASE"/>
    <property type="match status" value="1"/>
</dbReference>
<dbReference type="Pfam" id="PF08240">
    <property type="entry name" value="ADH_N"/>
    <property type="match status" value="1"/>
</dbReference>
<proteinExistence type="inferred from homology"/>
<evidence type="ECO:0000256" key="2">
    <source>
        <dbReference type="ARBA" id="ARBA00022833"/>
    </source>
</evidence>
<name>A0A238JGN8_9RHOB</name>
<dbReference type="Gene3D" id="3.90.180.10">
    <property type="entry name" value="Medium-chain alcohol dehydrogenases, catalytic domain"/>
    <property type="match status" value="1"/>
</dbReference>
<dbReference type="GO" id="GO:0008270">
    <property type="term" value="F:zinc ion binding"/>
    <property type="evidence" value="ECO:0007669"/>
    <property type="project" value="InterPro"/>
</dbReference>
<evidence type="ECO:0000256" key="1">
    <source>
        <dbReference type="ARBA" id="ARBA00022723"/>
    </source>
</evidence>
<comment type="similarity">
    <text evidence="4">Belongs to the zinc-containing alcohol dehydrogenase family.</text>
</comment>
<dbReference type="InterPro" id="IPR011032">
    <property type="entry name" value="GroES-like_sf"/>
</dbReference>